<gene>
    <name evidence="1" type="ORF">A6A05_11645</name>
</gene>
<dbReference type="PANTHER" id="PTHR42792">
    <property type="entry name" value="FLAGELLIN"/>
    <property type="match status" value="1"/>
</dbReference>
<dbReference type="PANTHER" id="PTHR42792:SF1">
    <property type="entry name" value="FLAGELLAR HOOK-ASSOCIATED PROTEIN 3"/>
    <property type="match status" value="1"/>
</dbReference>
<dbReference type="AlphaFoldDB" id="A0A178MRT9"/>
<evidence type="ECO:0000313" key="2">
    <source>
        <dbReference type="Proteomes" id="UP000078543"/>
    </source>
</evidence>
<accession>A0A178MRT9</accession>
<keyword evidence="2" id="KW-1185">Reference proteome</keyword>
<organism evidence="1 2">
    <name type="scientific">Magnetospirillum moscoviense</name>
    <dbReference type="NCBI Taxonomy" id="1437059"/>
    <lineage>
        <taxon>Bacteria</taxon>
        <taxon>Pseudomonadati</taxon>
        <taxon>Pseudomonadota</taxon>
        <taxon>Alphaproteobacteria</taxon>
        <taxon>Rhodospirillales</taxon>
        <taxon>Rhodospirillaceae</taxon>
        <taxon>Magnetospirillum</taxon>
    </lineage>
</organism>
<evidence type="ECO:0000313" key="1">
    <source>
        <dbReference type="EMBL" id="OAN50767.1"/>
    </source>
</evidence>
<protein>
    <submittedName>
        <fullName evidence="1">Uncharacterized protein</fullName>
    </submittedName>
</protein>
<sequence>MTRIGTYGANQVYLSRINDIQLRSHEHMVQFNTGMKSQTYAGISRDSHQLINFENEISRVDQYIKGNATAKTRLDGMEISLNAIETTMNDFLDQLDDFYAKETRSQAEVTALQEQAYNSMLSLQSSLASSINGQYIFSGGRVNNEPVAQFANSFDDFQTKWDGFDHPYPTTRSGTLLELNATNAETGNVSFSAAAGTITAASLTTSPNVLSDIPVGARITVADSAGGLNDDKEFTVRGVSVGAGGTVITVSPLVTEGPVAASLKYYTTALPDQQQLNANLTFTPGSDTIQVSNATGFTAGQVFEVSGTASNDGVYEVSSIVAGPPDTITINSTKVTTQAAISTVTLSASSWYNGDNLALEHRVGQDRTIDLGVYASDPTFEKAFRAMAIIAQGQYGTAGGLENNLDRIVAARYLLNDAMNSPAGTSPPYGTELSSDLTSLQAAVGNNQALIATKNTIYTKFKGFLQTRASDLEQSDKTELAVLLKSDETALQAAYQTTSMVRELSLLNFMR</sequence>
<dbReference type="OrthoDB" id="9758307at2"/>
<dbReference type="Proteomes" id="UP000078543">
    <property type="component" value="Unassembled WGS sequence"/>
</dbReference>
<name>A0A178MRT9_9PROT</name>
<proteinExistence type="predicted"/>
<dbReference type="GO" id="GO:0005198">
    <property type="term" value="F:structural molecule activity"/>
    <property type="evidence" value="ECO:0007669"/>
    <property type="project" value="InterPro"/>
</dbReference>
<dbReference type="EMBL" id="LWQU01000135">
    <property type="protein sequence ID" value="OAN50767.1"/>
    <property type="molecule type" value="Genomic_DNA"/>
</dbReference>
<dbReference type="InterPro" id="IPR001492">
    <property type="entry name" value="Flagellin"/>
</dbReference>
<reference evidence="1 2" key="1">
    <citation type="submission" date="2016-04" db="EMBL/GenBank/DDBJ databases">
        <title>Draft genome sequence of freshwater magnetotactic bacteria Magnetospirillum marisnigri SP-1 and Magnetospirillum moscoviense BB-1.</title>
        <authorList>
            <person name="Koziaeva V."/>
            <person name="Dziuba M.V."/>
            <person name="Ivanov T.M."/>
            <person name="Kuznetsov B."/>
            <person name="Grouzdev D.S."/>
        </authorList>
    </citation>
    <scope>NUCLEOTIDE SEQUENCE [LARGE SCALE GENOMIC DNA]</scope>
    <source>
        <strain evidence="1 2">BB-1</strain>
    </source>
</reference>
<dbReference type="STRING" id="1437059.A6A05_11645"/>
<dbReference type="GO" id="GO:0009288">
    <property type="term" value="C:bacterial-type flagellum"/>
    <property type="evidence" value="ECO:0007669"/>
    <property type="project" value="InterPro"/>
</dbReference>
<dbReference type="RefSeq" id="WP_068499919.1">
    <property type="nucleotide sequence ID" value="NZ_LWQU01000135.1"/>
</dbReference>
<comment type="caution">
    <text evidence="1">The sequence shown here is derived from an EMBL/GenBank/DDBJ whole genome shotgun (WGS) entry which is preliminary data.</text>
</comment>
<dbReference type="SUPFAM" id="SSF64518">
    <property type="entry name" value="Phase 1 flagellin"/>
    <property type="match status" value="1"/>
</dbReference>